<feature type="transmembrane region" description="Helical" evidence="9">
    <location>
        <begin position="197"/>
        <end position="221"/>
    </location>
</feature>
<feature type="transmembrane region" description="Helical" evidence="9">
    <location>
        <begin position="157"/>
        <end position="176"/>
    </location>
</feature>
<comment type="caution">
    <text evidence="11">The sequence shown here is derived from an EMBL/GenBank/DDBJ whole genome shotgun (WGS) entry which is preliminary data.</text>
</comment>
<dbReference type="PRINTS" id="PR00237">
    <property type="entry name" value="GPCRRHODOPSN"/>
</dbReference>
<evidence type="ECO:0000256" key="9">
    <source>
        <dbReference type="SAM" id="Phobius"/>
    </source>
</evidence>
<dbReference type="GO" id="GO:0004930">
    <property type="term" value="F:G protein-coupled receptor activity"/>
    <property type="evidence" value="ECO:0007669"/>
    <property type="project" value="UniProtKB-KW"/>
</dbReference>
<keyword evidence="5 9" id="KW-0472">Membrane</keyword>
<dbReference type="PROSITE" id="PS00237">
    <property type="entry name" value="G_PROTEIN_RECEP_F1_1"/>
    <property type="match status" value="1"/>
</dbReference>
<evidence type="ECO:0000256" key="4">
    <source>
        <dbReference type="ARBA" id="ARBA00023040"/>
    </source>
</evidence>
<evidence type="ECO:0000256" key="1">
    <source>
        <dbReference type="ARBA" id="ARBA00004141"/>
    </source>
</evidence>
<comment type="subcellular location">
    <subcellularLocation>
        <location evidence="1">Membrane</location>
        <topology evidence="1">Multi-pass membrane protein</topology>
    </subcellularLocation>
</comment>
<dbReference type="InterPro" id="IPR051893">
    <property type="entry name" value="HCARs"/>
</dbReference>
<evidence type="ECO:0000313" key="12">
    <source>
        <dbReference type="Proteomes" id="UP001557470"/>
    </source>
</evidence>
<evidence type="ECO:0000256" key="7">
    <source>
        <dbReference type="ARBA" id="ARBA00023224"/>
    </source>
</evidence>
<dbReference type="Gene3D" id="1.20.1070.10">
    <property type="entry name" value="Rhodopsin 7-helix transmembrane proteins"/>
    <property type="match status" value="1"/>
</dbReference>
<keyword evidence="2 8" id="KW-0812">Transmembrane</keyword>
<keyword evidence="12" id="KW-1185">Reference proteome</keyword>
<name>A0ABD0W589_UMBPY</name>
<keyword evidence="4 8" id="KW-0297">G-protein coupled receptor</keyword>
<dbReference type="PROSITE" id="PS50262">
    <property type="entry name" value="G_PROTEIN_RECEP_F1_2"/>
    <property type="match status" value="1"/>
</dbReference>
<feature type="transmembrane region" description="Helical" evidence="9">
    <location>
        <begin position="82"/>
        <end position="105"/>
    </location>
</feature>
<dbReference type="GO" id="GO:0016020">
    <property type="term" value="C:membrane"/>
    <property type="evidence" value="ECO:0007669"/>
    <property type="project" value="UniProtKB-SubCell"/>
</dbReference>
<gene>
    <name evidence="11" type="ORF">UPYG_G00322690</name>
</gene>
<protein>
    <recommendedName>
        <fullName evidence="10">G-protein coupled receptors family 1 profile domain-containing protein</fullName>
    </recommendedName>
</protein>
<organism evidence="11 12">
    <name type="scientific">Umbra pygmaea</name>
    <name type="common">Eastern mudminnow</name>
    <dbReference type="NCBI Taxonomy" id="75934"/>
    <lineage>
        <taxon>Eukaryota</taxon>
        <taxon>Metazoa</taxon>
        <taxon>Chordata</taxon>
        <taxon>Craniata</taxon>
        <taxon>Vertebrata</taxon>
        <taxon>Euteleostomi</taxon>
        <taxon>Actinopterygii</taxon>
        <taxon>Neopterygii</taxon>
        <taxon>Teleostei</taxon>
        <taxon>Protacanthopterygii</taxon>
        <taxon>Esociformes</taxon>
        <taxon>Umbridae</taxon>
        <taxon>Umbra</taxon>
    </lineage>
</organism>
<dbReference type="InterPro" id="IPR000276">
    <property type="entry name" value="GPCR_Rhodpsn"/>
</dbReference>
<dbReference type="PANTHER" id="PTHR46048:SF10">
    <property type="entry name" value="HYDROXYCARBOXYLIC ACID RECEPTOR 1-4-RELATED"/>
    <property type="match status" value="1"/>
</dbReference>
<evidence type="ECO:0000256" key="8">
    <source>
        <dbReference type="RuleBase" id="RU000688"/>
    </source>
</evidence>
<dbReference type="Proteomes" id="UP001557470">
    <property type="component" value="Unassembled WGS sequence"/>
</dbReference>
<feature type="transmembrane region" description="Helical" evidence="9">
    <location>
        <begin position="293"/>
        <end position="314"/>
    </location>
</feature>
<keyword evidence="7 8" id="KW-0807">Transducer</keyword>
<evidence type="ECO:0000256" key="6">
    <source>
        <dbReference type="ARBA" id="ARBA00023170"/>
    </source>
</evidence>
<comment type="similarity">
    <text evidence="8">Belongs to the G-protein coupled receptor 1 family.</text>
</comment>
<dbReference type="EMBL" id="JAGEUA010000010">
    <property type="protein sequence ID" value="KAL0964353.1"/>
    <property type="molecule type" value="Genomic_DNA"/>
</dbReference>
<dbReference type="AlphaFoldDB" id="A0ABD0W589"/>
<sequence>MSRYRCCRTVSDETAETTTDDFHVIVAEKNKNEKVRLLSKPGYIHIDPNCYIQLITFWDAPKREPNCVTVKRPTFQELVASVLPPILIIELFLGLPANVVALWIFTCRLNAWRANTLLLFNLVLADFLLLICLPFRIDNLFRGEDWVFGQAWCRINLFMLAVNRSASIAFMTSVAFDRYLKVVHPHHRINYMTSTQTGWVAFAIWVIVISLRFPLLCMNLLQNHGNKSLCRSFSSYNSTPAPIMLHYFLFFFEFFMPLLLLLFFSVRICCILRQRQLDKEQKVRRGVWRGRGYRGGFVLCFFPGIATGLSVLFIKLFRPQDCYSFSLAGQLFSLSIGFTYLNSAMDPVIYCFSSSMFRNALKRSINRLGLVELRLSRRGSMTSDG</sequence>
<evidence type="ECO:0000259" key="10">
    <source>
        <dbReference type="PROSITE" id="PS50262"/>
    </source>
</evidence>
<feature type="domain" description="G-protein coupled receptors family 1 profile" evidence="10">
    <location>
        <begin position="97"/>
        <end position="350"/>
    </location>
</feature>
<evidence type="ECO:0000256" key="3">
    <source>
        <dbReference type="ARBA" id="ARBA00022989"/>
    </source>
</evidence>
<evidence type="ECO:0000256" key="5">
    <source>
        <dbReference type="ARBA" id="ARBA00023136"/>
    </source>
</evidence>
<keyword evidence="6 8" id="KW-0675">Receptor</keyword>
<dbReference type="Pfam" id="PF00001">
    <property type="entry name" value="7tm_1"/>
    <property type="match status" value="1"/>
</dbReference>
<reference evidence="11 12" key="1">
    <citation type="submission" date="2024-06" db="EMBL/GenBank/DDBJ databases">
        <authorList>
            <person name="Pan Q."/>
            <person name="Wen M."/>
            <person name="Jouanno E."/>
            <person name="Zahm M."/>
            <person name="Klopp C."/>
            <person name="Cabau C."/>
            <person name="Louis A."/>
            <person name="Berthelot C."/>
            <person name="Parey E."/>
            <person name="Roest Crollius H."/>
            <person name="Montfort J."/>
            <person name="Robinson-Rechavi M."/>
            <person name="Bouchez O."/>
            <person name="Lampietro C."/>
            <person name="Lopez Roques C."/>
            <person name="Donnadieu C."/>
            <person name="Postlethwait J."/>
            <person name="Bobe J."/>
            <person name="Verreycken H."/>
            <person name="Guiguen Y."/>
        </authorList>
    </citation>
    <scope>NUCLEOTIDE SEQUENCE [LARGE SCALE GENOMIC DNA]</scope>
    <source>
        <strain evidence="11">Up_M1</strain>
        <tissue evidence="11">Testis</tissue>
    </source>
</reference>
<dbReference type="CDD" id="cd14991">
    <property type="entry name" value="7tmA_HCAR-like"/>
    <property type="match status" value="1"/>
</dbReference>
<feature type="transmembrane region" description="Helical" evidence="9">
    <location>
        <begin position="241"/>
        <end position="272"/>
    </location>
</feature>
<feature type="transmembrane region" description="Helical" evidence="9">
    <location>
        <begin position="334"/>
        <end position="353"/>
    </location>
</feature>
<dbReference type="InterPro" id="IPR017452">
    <property type="entry name" value="GPCR_Rhodpsn_7TM"/>
</dbReference>
<keyword evidence="3 9" id="KW-1133">Transmembrane helix</keyword>
<dbReference type="SUPFAM" id="SSF81321">
    <property type="entry name" value="Family A G protein-coupled receptor-like"/>
    <property type="match status" value="1"/>
</dbReference>
<evidence type="ECO:0000256" key="2">
    <source>
        <dbReference type="ARBA" id="ARBA00022692"/>
    </source>
</evidence>
<accession>A0ABD0W589</accession>
<proteinExistence type="inferred from homology"/>
<evidence type="ECO:0000313" key="11">
    <source>
        <dbReference type="EMBL" id="KAL0964353.1"/>
    </source>
</evidence>
<feature type="transmembrane region" description="Helical" evidence="9">
    <location>
        <begin position="117"/>
        <end position="137"/>
    </location>
</feature>
<dbReference type="PANTHER" id="PTHR46048">
    <property type="entry name" value="HYDROXYCARBOXYLIC ACID RECEPTOR 2"/>
    <property type="match status" value="1"/>
</dbReference>